<evidence type="ECO:0000313" key="2">
    <source>
        <dbReference type="Proteomes" id="UP001143856"/>
    </source>
</evidence>
<reference evidence="1" key="1">
    <citation type="submission" date="2022-10" db="EMBL/GenBank/DDBJ databases">
        <title>Genome Sequence of Xylaria curta.</title>
        <authorList>
            <person name="Buettner E."/>
        </authorList>
    </citation>
    <scope>NUCLEOTIDE SEQUENCE</scope>
    <source>
        <strain evidence="1">Babe10</strain>
    </source>
</reference>
<sequence>MIKGELEYQMELQKLVSSSPNVRTVVDTNHEHEIFMYPFLNGDLLQFGQKKLAAEARRGIIGSALRGLVDLHESNILHNDIKPNNVLIDYEQGSSGDVTIKSVQISDLEDAVIVPPGKYLRGPLCGNQLWRSPESWARSRQNQASDVFSFAIVMIYVMMNDMVFLVSDDQLNAEDSWRHILRRHLSYFADRDGFNGFLQHIGEENPFYERMITIANDFPPGNRRQPFETWDDVDPIFRDLVIKMTRLDPALRITAREALEHPWFG</sequence>
<name>A0ACC1N7Z3_9PEZI</name>
<accession>A0ACC1N7Z3</accession>
<keyword evidence="2" id="KW-1185">Reference proteome</keyword>
<evidence type="ECO:0000313" key="1">
    <source>
        <dbReference type="EMBL" id="KAJ2975412.1"/>
    </source>
</evidence>
<dbReference type="Proteomes" id="UP001143856">
    <property type="component" value="Unassembled WGS sequence"/>
</dbReference>
<dbReference type="EMBL" id="JAPDGR010002517">
    <property type="protein sequence ID" value="KAJ2975412.1"/>
    <property type="molecule type" value="Genomic_DNA"/>
</dbReference>
<proteinExistence type="predicted"/>
<organism evidence="1 2">
    <name type="scientific">Xylaria curta</name>
    <dbReference type="NCBI Taxonomy" id="42375"/>
    <lineage>
        <taxon>Eukaryota</taxon>
        <taxon>Fungi</taxon>
        <taxon>Dikarya</taxon>
        <taxon>Ascomycota</taxon>
        <taxon>Pezizomycotina</taxon>
        <taxon>Sordariomycetes</taxon>
        <taxon>Xylariomycetidae</taxon>
        <taxon>Xylariales</taxon>
        <taxon>Xylariaceae</taxon>
        <taxon>Xylaria</taxon>
    </lineage>
</organism>
<comment type="caution">
    <text evidence="1">The sequence shown here is derived from an EMBL/GenBank/DDBJ whole genome shotgun (WGS) entry which is preliminary data.</text>
</comment>
<protein>
    <submittedName>
        <fullName evidence="1">Uncharacterized protein</fullName>
    </submittedName>
</protein>
<gene>
    <name evidence="1" type="ORF">NUW58_g8361</name>
</gene>